<proteinExistence type="predicted"/>
<dbReference type="InterPro" id="IPR014917">
    <property type="entry name" value="DUF1800"/>
</dbReference>
<sequence length="475" mass="54185">MDNDIGLIAHLMRRAGFGANREQIGMHANAGYQNTVEALLNPGEEDRMDDHLIRRFHPELSGMMGPNAPGQNWLYRMATTSAPLREKMALFWHGIFATGYAKVIHGKALSDQTRMFRTFGMGSFKDLLIQLSKDPAMIIWLDNQDNHNGAINENFGRELLELFTMGVGNYTERDIKECARAFTGWTIANREYMELRSQRDSDWPYGRIAWHFKYHPEDHDDGEKEFLGQRGRFNGEDIIHIICQQEATARFISRHLYSFFVSDEPPIPEWRYTPPTNPEAIDELTRVYFDSNYDISAMLRALFNSSYFQSQDSWYSKVKSPVELVAGVLRLTGEFNRPRREIIDRYFQASYMGQFLNNPPSVEGWHQGTDWLDTGTLVERVNFASQQIGDPTKPGIHAMIERIASTANNVASPENLISVCLEEMGVISVEEDTMKVLIDFVSQGHDQPINASNDGSQKISAALQMVASTKEFQRS</sequence>
<dbReference type="Pfam" id="PF08811">
    <property type="entry name" value="DUF1800"/>
    <property type="match status" value="1"/>
</dbReference>
<name>A0A381PF57_9ZZZZ</name>
<dbReference type="AlphaFoldDB" id="A0A381PF57"/>
<evidence type="ECO:0000313" key="1">
    <source>
        <dbReference type="EMBL" id="SUZ64978.1"/>
    </source>
</evidence>
<evidence type="ECO:0008006" key="2">
    <source>
        <dbReference type="Google" id="ProtNLM"/>
    </source>
</evidence>
<protein>
    <recommendedName>
        <fullName evidence="2">DUF1800 domain-containing protein</fullName>
    </recommendedName>
</protein>
<dbReference type="EMBL" id="UINC01000948">
    <property type="protein sequence ID" value="SUZ64978.1"/>
    <property type="molecule type" value="Genomic_DNA"/>
</dbReference>
<reference evidence="1" key="1">
    <citation type="submission" date="2018-05" db="EMBL/GenBank/DDBJ databases">
        <authorList>
            <person name="Lanie J.A."/>
            <person name="Ng W.-L."/>
            <person name="Kazmierczak K.M."/>
            <person name="Andrzejewski T.M."/>
            <person name="Davidsen T.M."/>
            <person name="Wayne K.J."/>
            <person name="Tettelin H."/>
            <person name="Glass J.I."/>
            <person name="Rusch D."/>
            <person name="Podicherti R."/>
            <person name="Tsui H.-C.T."/>
            <person name="Winkler M.E."/>
        </authorList>
    </citation>
    <scope>NUCLEOTIDE SEQUENCE</scope>
</reference>
<accession>A0A381PF57</accession>
<gene>
    <name evidence="1" type="ORF">METZ01_LOCUS17832</name>
</gene>
<organism evidence="1">
    <name type="scientific">marine metagenome</name>
    <dbReference type="NCBI Taxonomy" id="408172"/>
    <lineage>
        <taxon>unclassified sequences</taxon>
        <taxon>metagenomes</taxon>
        <taxon>ecological metagenomes</taxon>
    </lineage>
</organism>